<dbReference type="GeneID" id="136819890"/>
<keyword evidence="8" id="KW-1185">Reference proteome</keyword>
<comment type="catalytic activity">
    <reaction evidence="4 5">
        <text>L-tyrosyl-[protein] + 3'-phosphoadenylyl sulfate = O-sulfo-L-tyrosine-[protein] + adenosine 3',5'-bisphosphate + H(+)</text>
        <dbReference type="Rhea" id="RHEA:16801"/>
        <dbReference type="Rhea" id="RHEA-COMP:10136"/>
        <dbReference type="Rhea" id="RHEA-COMP:11688"/>
        <dbReference type="ChEBI" id="CHEBI:15378"/>
        <dbReference type="ChEBI" id="CHEBI:46858"/>
        <dbReference type="ChEBI" id="CHEBI:58339"/>
        <dbReference type="ChEBI" id="CHEBI:58343"/>
        <dbReference type="ChEBI" id="CHEBI:65286"/>
        <dbReference type="EC" id="2.8.2.20"/>
    </reaction>
</comment>
<dbReference type="InterPro" id="IPR027417">
    <property type="entry name" value="P-loop_NTPase"/>
</dbReference>
<dbReference type="PANTHER" id="PTHR12788:SF8">
    <property type="entry name" value="PROTEIN-TYROSINE SULFOTRANSFERASE"/>
    <property type="match status" value="1"/>
</dbReference>
<dbReference type="EC" id="2.8.2.20" evidence="2 5"/>
<reference evidence="7" key="1">
    <citation type="submission" date="2021-01" db="UniProtKB">
        <authorList>
            <consortium name="EnsemblMetazoa"/>
        </authorList>
    </citation>
    <scope>IDENTIFICATION</scope>
</reference>
<keyword evidence="3 5" id="KW-0808">Transferase</keyword>
<dbReference type="PANTHER" id="PTHR12788">
    <property type="entry name" value="PROTEIN-TYROSINE SULFOTRANSFERASE 2"/>
    <property type="match status" value="1"/>
</dbReference>
<comment type="function">
    <text evidence="5">Catalyzes the O-sulfation of tyrosine residues within acidic motifs of polypeptides, using 3'-phosphoadenylyl sulfate (PAPS) as cosubstrate.</text>
</comment>
<dbReference type="Pfam" id="PF13469">
    <property type="entry name" value="Sulfotransfer_3"/>
    <property type="match status" value="1"/>
</dbReference>
<dbReference type="AlphaFoldDB" id="A0A7M5X5R1"/>
<evidence type="ECO:0000313" key="7">
    <source>
        <dbReference type="EnsemblMetazoa" id="CLYHEMP018266.1"/>
    </source>
</evidence>
<evidence type="ECO:0000256" key="3">
    <source>
        <dbReference type="ARBA" id="ARBA00022679"/>
    </source>
</evidence>
<keyword evidence="6" id="KW-1133">Transmembrane helix</keyword>
<dbReference type="InterPro" id="IPR026634">
    <property type="entry name" value="TPST-like"/>
</dbReference>
<dbReference type="EnsemblMetazoa" id="CLYHEMT018266.1">
    <property type="protein sequence ID" value="CLYHEMP018266.1"/>
    <property type="gene ID" value="CLYHEMG018266"/>
</dbReference>
<evidence type="ECO:0000256" key="1">
    <source>
        <dbReference type="ARBA" id="ARBA00009988"/>
    </source>
</evidence>
<dbReference type="Proteomes" id="UP000594262">
    <property type="component" value="Unplaced"/>
</dbReference>
<sequence length="357" mass="41870">MRIAVLRLVKWFTLAALVYVLFVTLQLTFFHHVTTSTSHTVSSNHNHHGLKESTTQLENEQSTLNKDETIKSGDSLFHDVQTLLLFIGYPRSGSTLLGSILDAHPNIVIANEYNVFAQWKNYTFKQKQNRDYLFNQLWRNSKLESKKLQRASTKNFFFSYHVPGTWQGRYEGSIKIIGDKKGTSTTRHIINSLTPSRYNHFKDVQNAIQIPVKFIHLVRNPFDNIATMTLRAGDPGLRKKAERNNLQFNNPILLRRQMRTYFKLVDQNVELREKFGENVLDVHYTSFIRQPKMWLKTICDFLEVFCSEDYLNKCVKIIFPKETYTRRYIVWPDSFKAKVEEKIKQVEFLNGLSFEIT</sequence>
<protein>
    <recommendedName>
        <fullName evidence="2 5">Protein-tyrosine sulfotransferase</fullName>
        <ecNumber evidence="2 5">2.8.2.20</ecNumber>
    </recommendedName>
</protein>
<dbReference type="OrthoDB" id="6020239at2759"/>
<dbReference type="Gene3D" id="3.40.50.300">
    <property type="entry name" value="P-loop containing nucleotide triphosphate hydrolases"/>
    <property type="match status" value="1"/>
</dbReference>
<comment type="similarity">
    <text evidence="1 5">Belongs to the protein sulfotransferase family.</text>
</comment>
<keyword evidence="6" id="KW-0472">Membrane</keyword>
<evidence type="ECO:0000256" key="2">
    <source>
        <dbReference type="ARBA" id="ARBA00013262"/>
    </source>
</evidence>
<keyword evidence="6" id="KW-0812">Transmembrane</keyword>
<evidence type="ECO:0000256" key="5">
    <source>
        <dbReference type="RuleBase" id="RU365018"/>
    </source>
</evidence>
<evidence type="ECO:0000256" key="4">
    <source>
        <dbReference type="ARBA" id="ARBA00048460"/>
    </source>
</evidence>
<dbReference type="SUPFAM" id="SSF52540">
    <property type="entry name" value="P-loop containing nucleoside triphosphate hydrolases"/>
    <property type="match status" value="1"/>
</dbReference>
<organism evidence="7 8">
    <name type="scientific">Clytia hemisphaerica</name>
    <dbReference type="NCBI Taxonomy" id="252671"/>
    <lineage>
        <taxon>Eukaryota</taxon>
        <taxon>Metazoa</taxon>
        <taxon>Cnidaria</taxon>
        <taxon>Hydrozoa</taxon>
        <taxon>Hydroidolina</taxon>
        <taxon>Leptothecata</taxon>
        <taxon>Obeliida</taxon>
        <taxon>Clytiidae</taxon>
        <taxon>Clytia</taxon>
    </lineage>
</organism>
<name>A0A7M5X5R1_9CNID</name>
<dbReference type="GO" id="GO:0008476">
    <property type="term" value="F:protein-tyrosine sulfotransferase activity"/>
    <property type="evidence" value="ECO:0007669"/>
    <property type="project" value="UniProtKB-EC"/>
</dbReference>
<evidence type="ECO:0000313" key="8">
    <source>
        <dbReference type="Proteomes" id="UP000594262"/>
    </source>
</evidence>
<proteinExistence type="inferred from homology"/>
<accession>A0A7M5X5R1</accession>
<dbReference type="GO" id="GO:0005794">
    <property type="term" value="C:Golgi apparatus"/>
    <property type="evidence" value="ECO:0007669"/>
    <property type="project" value="TreeGrafter"/>
</dbReference>
<feature type="transmembrane region" description="Helical" evidence="6">
    <location>
        <begin position="12"/>
        <end position="33"/>
    </location>
</feature>
<dbReference type="RefSeq" id="XP_066932228.1">
    <property type="nucleotide sequence ID" value="XM_067076127.1"/>
</dbReference>
<evidence type="ECO:0000256" key="6">
    <source>
        <dbReference type="SAM" id="Phobius"/>
    </source>
</evidence>